<keyword evidence="1" id="KW-1133">Transmembrane helix</keyword>
<dbReference type="Proteomes" id="UP000265366">
    <property type="component" value="Unassembled WGS sequence"/>
</dbReference>
<evidence type="ECO:0000256" key="1">
    <source>
        <dbReference type="SAM" id="Phobius"/>
    </source>
</evidence>
<organism evidence="3 4">
    <name type="scientific">Aurantiacibacter xanthus</name>
    <dbReference type="NCBI Taxonomy" id="1784712"/>
    <lineage>
        <taxon>Bacteria</taxon>
        <taxon>Pseudomonadati</taxon>
        <taxon>Pseudomonadota</taxon>
        <taxon>Alphaproteobacteria</taxon>
        <taxon>Sphingomonadales</taxon>
        <taxon>Erythrobacteraceae</taxon>
        <taxon>Aurantiacibacter</taxon>
    </lineage>
</organism>
<protein>
    <submittedName>
        <fullName evidence="3">Pilus assembly protein</fullName>
    </submittedName>
</protein>
<gene>
    <name evidence="3" type="ORF">D2V17_02160</name>
</gene>
<dbReference type="AlphaFoldDB" id="A0A3A1PE70"/>
<reference evidence="3 4" key="1">
    <citation type="submission" date="2018-08" db="EMBL/GenBank/DDBJ databases">
        <title>Erythrobacter zhengii sp.nov., a bacterium isolated from deep-sea sediment.</title>
        <authorList>
            <person name="Fang C."/>
            <person name="Wu Y.-H."/>
            <person name="Sun C."/>
            <person name="Wang H."/>
            <person name="Cheng H."/>
            <person name="Meng F.-X."/>
            <person name="Wang C.-S."/>
            <person name="Xu X.-W."/>
        </authorList>
    </citation>
    <scope>NUCLEOTIDE SEQUENCE [LARGE SCALE GENOMIC DNA]</scope>
    <source>
        <strain evidence="3 4">CCTCC AB 2015396</strain>
    </source>
</reference>
<proteinExistence type="predicted"/>
<dbReference type="EMBL" id="QXFM01000015">
    <property type="protein sequence ID" value="RIV91858.1"/>
    <property type="molecule type" value="Genomic_DNA"/>
</dbReference>
<feature type="transmembrane region" description="Helical" evidence="1">
    <location>
        <begin position="28"/>
        <end position="50"/>
    </location>
</feature>
<sequence>MARLHDHSSDHLSPARGRLSLWDDCSGAVVIEFAIVGTAFIALLMATLHLMMVYLAQQMLETAAEGASRMFLTGFAQTSTMANGHVGMTDADFKDAICNGASGTDANGDAFTIKPLLPAMLSCSRLTVNVSRAPAYTVGAANRPTFTYDSDGKIVSTGTGYSYTAAGSGKNQIIAVQLIYLWPTGTGALGSSLINEPNNNRMLTATSVFTTEDYACGAGQASC</sequence>
<dbReference type="Pfam" id="PF07811">
    <property type="entry name" value="TadE"/>
    <property type="match status" value="1"/>
</dbReference>
<comment type="caution">
    <text evidence="3">The sequence shown here is derived from an EMBL/GenBank/DDBJ whole genome shotgun (WGS) entry which is preliminary data.</text>
</comment>
<keyword evidence="4" id="KW-1185">Reference proteome</keyword>
<evidence type="ECO:0000259" key="2">
    <source>
        <dbReference type="Pfam" id="PF07811"/>
    </source>
</evidence>
<keyword evidence="1" id="KW-0472">Membrane</keyword>
<dbReference type="InterPro" id="IPR012495">
    <property type="entry name" value="TadE-like_dom"/>
</dbReference>
<evidence type="ECO:0000313" key="3">
    <source>
        <dbReference type="EMBL" id="RIV91858.1"/>
    </source>
</evidence>
<evidence type="ECO:0000313" key="4">
    <source>
        <dbReference type="Proteomes" id="UP000265366"/>
    </source>
</evidence>
<dbReference type="RefSeq" id="WP_119591501.1">
    <property type="nucleotide sequence ID" value="NZ_QXFM01000015.1"/>
</dbReference>
<feature type="domain" description="TadE-like" evidence="2">
    <location>
        <begin position="27"/>
        <end position="69"/>
    </location>
</feature>
<accession>A0A3A1PE70</accession>
<keyword evidence="1" id="KW-0812">Transmembrane</keyword>
<dbReference type="OrthoDB" id="7349713at2"/>
<name>A0A3A1PE70_9SPHN</name>